<gene>
    <name evidence="1" type="ORF">CRV2_00012188</name>
</gene>
<dbReference type="Proteomes" id="UP000836387">
    <property type="component" value="Unassembled WGS sequence"/>
</dbReference>
<dbReference type="EMBL" id="CADEHS020000009">
    <property type="protein sequence ID" value="CAG9945451.1"/>
    <property type="molecule type" value="Genomic_DNA"/>
</dbReference>
<proteinExistence type="predicted"/>
<organism evidence="1 2">
    <name type="scientific">Clonostachys rosea f. rosea IK726</name>
    <dbReference type="NCBI Taxonomy" id="1349383"/>
    <lineage>
        <taxon>Eukaryota</taxon>
        <taxon>Fungi</taxon>
        <taxon>Dikarya</taxon>
        <taxon>Ascomycota</taxon>
        <taxon>Pezizomycotina</taxon>
        <taxon>Sordariomycetes</taxon>
        <taxon>Hypocreomycetidae</taxon>
        <taxon>Hypocreales</taxon>
        <taxon>Bionectriaceae</taxon>
        <taxon>Clonostachys</taxon>
    </lineage>
</organism>
<sequence length="291" mass="33539">MPSFSHQESMQLLARMQPGPIPGEPERNRVTEKTVGKPWDLCPLRPLNFWFRSRRVYAFGHPIGPRTPKVYALRLRPPSAFIRFLLRLLQSFPSFILLWVHLHLPEWFLPDQVILKCQKKGTDVEHGDDKEFEQLFEAEHQAYNRLWPIQGLTIPRCYGLTNFHGRKALILQHCPGQTLEQPEAATLSFGESKRLLGDSFKQMAEQGAVQEDANISNFILAPDKRSIMAVDLEYVTFPSTSEDIEYHSLSSMQTTLENYLGRQRFLRSDGYLEAASCNVSICLHDTSHYKH</sequence>
<reference evidence="1" key="1">
    <citation type="submission" date="2020-04" db="EMBL/GenBank/DDBJ databases">
        <authorList>
            <person name="Broberg M."/>
        </authorList>
    </citation>
    <scope>NUCLEOTIDE SEQUENCE</scope>
</reference>
<name>A0ACA9TWU2_BIOOC</name>
<reference evidence="1" key="2">
    <citation type="submission" date="2021-10" db="EMBL/GenBank/DDBJ databases">
        <authorList>
            <person name="Piombo E."/>
        </authorList>
    </citation>
    <scope>NUCLEOTIDE SEQUENCE</scope>
</reference>
<evidence type="ECO:0000313" key="2">
    <source>
        <dbReference type="Proteomes" id="UP000836387"/>
    </source>
</evidence>
<evidence type="ECO:0000313" key="1">
    <source>
        <dbReference type="EMBL" id="CAG9945451.1"/>
    </source>
</evidence>
<keyword evidence="2" id="KW-1185">Reference proteome</keyword>
<comment type="caution">
    <text evidence="1">The sequence shown here is derived from an EMBL/GenBank/DDBJ whole genome shotgun (WGS) entry which is preliminary data.</text>
</comment>
<protein>
    <submittedName>
        <fullName evidence="1">Uncharacterized protein</fullName>
    </submittedName>
</protein>
<accession>A0ACA9TWU2</accession>